<proteinExistence type="predicted"/>
<evidence type="ECO:0000313" key="1">
    <source>
        <dbReference type="EMBL" id="KIX15256.1"/>
    </source>
</evidence>
<protein>
    <submittedName>
        <fullName evidence="1">Uncharacterized protein</fullName>
    </submittedName>
</protein>
<accession>A0A0D2JHM3</accession>
<evidence type="ECO:0000313" key="2">
    <source>
        <dbReference type="Proteomes" id="UP000032233"/>
    </source>
</evidence>
<dbReference type="InParanoid" id="A0A0D2JHM3"/>
<dbReference type="EMBL" id="AZAC01000003">
    <property type="protein sequence ID" value="KIX15256.1"/>
    <property type="molecule type" value="Genomic_DNA"/>
</dbReference>
<comment type="caution">
    <text evidence="1">The sequence shown here is derived from an EMBL/GenBank/DDBJ whole genome shotgun (WGS) entry which is preliminary data.</text>
</comment>
<sequence>MTHTLHRLGTDEELLKEDFVLLAMPSKDINHVGSAPKLKEFFAIALDSGAIKIGDCRSGNEYYQGGLDKVLKNVEDRAVIHAVFSDLESLKTAMKKLKEADLGISIVASGLFDQVKEACECTGLTPHTINQSLGRWGKTEKLPKDETLEVQTMCGHGMVSVNLIKKAVEKVASNKATSLEAAEQLFKPCMCGIFNPHRAAKLIERLAEKKLRTKQDD</sequence>
<dbReference type="RefSeq" id="WP_044346685.1">
    <property type="nucleotide sequence ID" value="NZ_AZAC01000003.1"/>
</dbReference>
<dbReference type="AlphaFoldDB" id="A0A0D2JHM3"/>
<organism evidence="1 2">
    <name type="scientific">Dethiosulfatarculus sandiegensis</name>
    <dbReference type="NCBI Taxonomy" id="1429043"/>
    <lineage>
        <taxon>Bacteria</taxon>
        <taxon>Pseudomonadati</taxon>
        <taxon>Thermodesulfobacteriota</taxon>
        <taxon>Desulfarculia</taxon>
        <taxon>Desulfarculales</taxon>
        <taxon>Desulfarculaceae</taxon>
        <taxon>Dethiosulfatarculus</taxon>
    </lineage>
</organism>
<reference evidence="1 2" key="1">
    <citation type="submission" date="2013-11" db="EMBL/GenBank/DDBJ databases">
        <title>Metagenomic analysis of a methanogenic consortium involved in long chain n-alkane degradation.</title>
        <authorList>
            <person name="Davidova I.A."/>
            <person name="Callaghan A.V."/>
            <person name="Wawrik B."/>
            <person name="Pruitt S."/>
            <person name="Marks C."/>
            <person name="Duncan K.E."/>
            <person name="Suflita J.M."/>
        </authorList>
    </citation>
    <scope>NUCLEOTIDE SEQUENCE [LARGE SCALE GENOMIC DNA]</scope>
    <source>
        <strain evidence="1 2">SPR</strain>
    </source>
</reference>
<keyword evidence="2" id="KW-1185">Reference proteome</keyword>
<dbReference type="OrthoDB" id="5452at2"/>
<dbReference type="Proteomes" id="UP000032233">
    <property type="component" value="Unassembled WGS sequence"/>
</dbReference>
<gene>
    <name evidence="1" type="ORF">X474_03365</name>
</gene>
<name>A0A0D2JHM3_9BACT</name>
<dbReference type="PATRIC" id="fig|1429043.3.peg.709"/>